<comment type="similarity">
    <text evidence="1">Belongs to the ABC transporter superfamily.</text>
</comment>
<dbReference type="InterPro" id="IPR050763">
    <property type="entry name" value="ABC_transporter_ATP-binding"/>
</dbReference>
<comment type="caution">
    <text evidence="7">The sequence shown here is derived from an EMBL/GenBank/DDBJ whole genome shotgun (WGS) entry which is preliminary data.</text>
</comment>
<dbReference type="Pfam" id="PF00005">
    <property type="entry name" value="ABC_tran"/>
    <property type="match status" value="1"/>
</dbReference>
<accession>A0A2A5B1W6</accession>
<dbReference type="GO" id="GO:0005524">
    <property type="term" value="F:ATP binding"/>
    <property type="evidence" value="ECO:0007669"/>
    <property type="project" value="UniProtKB-KW"/>
</dbReference>
<dbReference type="InterPro" id="IPR027417">
    <property type="entry name" value="P-loop_NTPase"/>
</dbReference>
<protein>
    <recommendedName>
        <fullName evidence="6">ABC transporter domain-containing protein</fullName>
    </recommendedName>
</protein>
<dbReference type="SUPFAM" id="SSF52540">
    <property type="entry name" value="P-loop containing nucleoside triphosphate hydrolases"/>
    <property type="match status" value="1"/>
</dbReference>
<proteinExistence type="inferred from homology"/>
<dbReference type="SMART" id="SM00382">
    <property type="entry name" value="AAA"/>
    <property type="match status" value="1"/>
</dbReference>
<dbReference type="GO" id="GO:0016887">
    <property type="term" value="F:ATP hydrolysis activity"/>
    <property type="evidence" value="ECO:0007669"/>
    <property type="project" value="InterPro"/>
</dbReference>
<keyword evidence="4" id="KW-0547">Nucleotide-binding</keyword>
<organism evidence="7 8">
    <name type="scientific">SAR86 cluster bacterium</name>
    <dbReference type="NCBI Taxonomy" id="2030880"/>
    <lineage>
        <taxon>Bacteria</taxon>
        <taxon>Pseudomonadati</taxon>
        <taxon>Pseudomonadota</taxon>
        <taxon>Gammaproteobacteria</taxon>
        <taxon>SAR86 cluster</taxon>
    </lineage>
</organism>
<evidence type="ECO:0000256" key="1">
    <source>
        <dbReference type="ARBA" id="ARBA00005417"/>
    </source>
</evidence>
<evidence type="ECO:0000256" key="2">
    <source>
        <dbReference type="ARBA" id="ARBA00022448"/>
    </source>
</evidence>
<evidence type="ECO:0000256" key="5">
    <source>
        <dbReference type="ARBA" id="ARBA00022840"/>
    </source>
</evidence>
<dbReference type="Proteomes" id="UP000218327">
    <property type="component" value="Unassembled WGS sequence"/>
</dbReference>
<dbReference type="PANTHER" id="PTHR42711">
    <property type="entry name" value="ABC TRANSPORTER ATP-BINDING PROTEIN"/>
    <property type="match status" value="1"/>
</dbReference>
<reference evidence="8" key="1">
    <citation type="submission" date="2017-08" db="EMBL/GenBank/DDBJ databases">
        <title>A dynamic microbial community with high functional redundancy inhabits the cold, oxic subseafloor aquifer.</title>
        <authorList>
            <person name="Tully B.J."/>
            <person name="Wheat C.G."/>
            <person name="Glazer B.T."/>
            <person name="Huber J.A."/>
        </authorList>
    </citation>
    <scope>NUCLEOTIDE SEQUENCE [LARGE SCALE GENOMIC DNA]</scope>
</reference>
<dbReference type="InterPro" id="IPR003439">
    <property type="entry name" value="ABC_transporter-like_ATP-bd"/>
</dbReference>
<evidence type="ECO:0000313" key="7">
    <source>
        <dbReference type="EMBL" id="PCJ25557.1"/>
    </source>
</evidence>
<dbReference type="CDD" id="cd03230">
    <property type="entry name" value="ABC_DR_subfamily_A"/>
    <property type="match status" value="1"/>
</dbReference>
<sequence>MTMLELTNLCKTYKEFSLGPVDLKLEAGTAHGLIGANGAGKSTMFRCIMGVVRRDQGLIKVNGNYADQSSGGWKQSIGYVGDYTAFYDHLPAAKNLQMLSAYYENWSNEVVQTLASRFDLNLSQQVKNYSTGQRTKLAIICALAHKPPLLLLDEPSIGLDPVSRDLLMEILFEEMQKEDLTLLYSTHHVSEIEQLADRLIVIDQGRILRHEDKEHLAANWRKITFRYDGELGEIPNQVSVKIQGTEFEVISNNCQSTIWYLEKLGAESVQSNRISTEQICVQILKHQVRRTS</sequence>
<gene>
    <name evidence="7" type="ORF">COA96_06970</name>
</gene>
<dbReference type="EMBL" id="NVVJ01000016">
    <property type="protein sequence ID" value="PCJ25557.1"/>
    <property type="molecule type" value="Genomic_DNA"/>
</dbReference>
<feature type="domain" description="ABC transporter" evidence="6">
    <location>
        <begin position="1"/>
        <end position="229"/>
    </location>
</feature>
<evidence type="ECO:0000256" key="3">
    <source>
        <dbReference type="ARBA" id="ARBA00022458"/>
    </source>
</evidence>
<evidence type="ECO:0000259" key="6">
    <source>
        <dbReference type="PROSITE" id="PS50893"/>
    </source>
</evidence>
<dbReference type="AlphaFoldDB" id="A0A2A5B1W6"/>
<dbReference type="InterPro" id="IPR003593">
    <property type="entry name" value="AAA+_ATPase"/>
</dbReference>
<dbReference type="PROSITE" id="PS50893">
    <property type="entry name" value="ABC_TRANSPORTER_2"/>
    <property type="match status" value="1"/>
</dbReference>
<dbReference type="PANTHER" id="PTHR42711:SF5">
    <property type="entry name" value="ABC TRANSPORTER ATP-BINDING PROTEIN NATA"/>
    <property type="match status" value="1"/>
</dbReference>
<evidence type="ECO:0000313" key="8">
    <source>
        <dbReference type="Proteomes" id="UP000218327"/>
    </source>
</evidence>
<keyword evidence="3" id="KW-0536">Nodulation</keyword>
<name>A0A2A5B1W6_9GAMM</name>
<dbReference type="Gene3D" id="3.40.50.300">
    <property type="entry name" value="P-loop containing nucleotide triphosphate hydrolases"/>
    <property type="match status" value="1"/>
</dbReference>
<evidence type="ECO:0000256" key="4">
    <source>
        <dbReference type="ARBA" id="ARBA00022741"/>
    </source>
</evidence>
<keyword evidence="5" id="KW-0067">ATP-binding</keyword>
<keyword evidence="2" id="KW-0813">Transport</keyword>